<feature type="domain" description="Peptidase S26" evidence="7">
    <location>
        <begin position="118"/>
        <end position="158"/>
    </location>
</feature>
<comment type="caution">
    <text evidence="8">The sequence shown here is derived from an EMBL/GenBank/DDBJ whole genome shotgun (WGS) entry which is preliminary data.</text>
</comment>
<comment type="subcellular location">
    <subcellularLocation>
        <location evidence="1">Mitochondrion inner membrane</location>
    </subcellularLocation>
</comment>
<reference evidence="8 9" key="1">
    <citation type="submission" date="2024-01" db="EMBL/GenBank/DDBJ databases">
        <authorList>
            <person name="Allen C."/>
            <person name="Tagirdzhanova G."/>
        </authorList>
    </citation>
    <scope>NUCLEOTIDE SEQUENCE [LARGE SCALE GENOMIC DNA]</scope>
</reference>
<sequence length="173" mass="18845">MSPFAGFGRFLYGHPGRWAIGTAKTLAFCHVVWTYGYSIGPASGPSMLPTFSVAGDWLLVSKRFRGGRDVRVGDLVVYRIPVEPADEAVKRVMGMPGDYVLVNSPEGASDLMIQASLFHVPQGHCFLVGDNLPASRDSRTFGPVPLGLVRGKVIAKTWPWQWIENPMDAEAPA</sequence>
<dbReference type="InterPro" id="IPR000223">
    <property type="entry name" value="Pept_S26A_signal_pept_1"/>
</dbReference>
<accession>A0ABP0BHV4</accession>
<evidence type="ECO:0000256" key="4">
    <source>
        <dbReference type="ARBA" id="ARBA00023128"/>
    </source>
</evidence>
<dbReference type="EMBL" id="CAWUHD010000030">
    <property type="protein sequence ID" value="CAK7219101.1"/>
    <property type="molecule type" value="Genomic_DNA"/>
</dbReference>
<feature type="domain" description="Peptidase S26" evidence="7">
    <location>
        <begin position="25"/>
        <end position="103"/>
    </location>
</feature>
<gene>
    <name evidence="8" type="ORF">SEUCBS140593_003775</name>
</gene>
<keyword evidence="4" id="KW-0496">Mitochondrion</keyword>
<dbReference type="SUPFAM" id="SSF51306">
    <property type="entry name" value="LexA/Signal peptidase"/>
    <property type="match status" value="1"/>
</dbReference>
<keyword evidence="9" id="KW-1185">Reference proteome</keyword>
<organism evidence="8 9">
    <name type="scientific">Sporothrix eucalyptigena</name>
    <dbReference type="NCBI Taxonomy" id="1812306"/>
    <lineage>
        <taxon>Eukaryota</taxon>
        <taxon>Fungi</taxon>
        <taxon>Dikarya</taxon>
        <taxon>Ascomycota</taxon>
        <taxon>Pezizomycotina</taxon>
        <taxon>Sordariomycetes</taxon>
        <taxon>Sordariomycetidae</taxon>
        <taxon>Ophiostomatales</taxon>
        <taxon>Ophiostomataceae</taxon>
        <taxon>Sporothrix</taxon>
    </lineage>
</organism>
<protein>
    <recommendedName>
        <fullName evidence="7">Peptidase S26 domain-containing protein</fullName>
    </recommendedName>
</protein>
<dbReference type="PANTHER" id="PTHR12383">
    <property type="entry name" value="PROTEASE FAMILY S26 MITOCHONDRIAL INNER MEMBRANE PROTEASE-RELATED"/>
    <property type="match status" value="1"/>
</dbReference>
<name>A0ABP0BHV4_9PEZI</name>
<evidence type="ECO:0000313" key="9">
    <source>
        <dbReference type="Proteomes" id="UP001642482"/>
    </source>
</evidence>
<dbReference type="Gene3D" id="2.10.109.10">
    <property type="entry name" value="Umud Fragment, subunit A"/>
    <property type="match status" value="1"/>
</dbReference>
<proteinExistence type="inferred from homology"/>
<dbReference type="PANTHER" id="PTHR12383:SF16">
    <property type="entry name" value="MITOCHONDRIAL INNER MEMBRANE PROTEASE SUBUNIT 1"/>
    <property type="match status" value="1"/>
</dbReference>
<dbReference type="Proteomes" id="UP001642482">
    <property type="component" value="Unassembled WGS sequence"/>
</dbReference>
<keyword evidence="5" id="KW-0472">Membrane</keyword>
<dbReference type="Pfam" id="PF10502">
    <property type="entry name" value="Peptidase_S26"/>
    <property type="match status" value="2"/>
</dbReference>
<keyword evidence="3" id="KW-0378">Hydrolase</keyword>
<evidence type="ECO:0000256" key="3">
    <source>
        <dbReference type="ARBA" id="ARBA00022801"/>
    </source>
</evidence>
<keyword evidence="2" id="KW-0999">Mitochondrion inner membrane</keyword>
<evidence type="ECO:0000313" key="8">
    <source>
        <dbReference type="EMBL" id="CAK7219101.1"/>
    </source>
</evidence>
<dbReference type="PRINTS" id="PR00727">
    <property type="entry name" value="LEADERPTASE"/>
</dbReference>
<dbReference type="InterPro" id="IPR019533">
    <property type="entry name" value="Peptidase_S26"/>
</dbReference>
<comment type="similarity">
    <text evidence="6">Belongs to the peptidase S26 family. IMP1 subfamily.</text>
</comment>
<dbReference type="InterPro" id="IPR052064">
    <property type="entry name" value="Mito_IMP1_subunit"/>
</dbReference>
<evidence type="ECO:0000259" key="7">
    <source>
        <dbReference type="Pfam" id="PF10502"/>
    </source>
</evidence>
<dbReference type="CDD" id="cd06530">
    <property type="entry name" value="S26_SPase_I"/>
    <property type="match status" value="1"/>
</dbReference>
<evidence type="ECO:0000256" key="5">
    <source>
        <dbReference type="ARBA" id="ARBA00023136"/>
    </source>
</evidence>
<dbReference type="InterPro" id="IPR019757">
    <property type="entry name" value="Pept_S26A_signal_pept_1_Lys-AS"/>
</dbReference>
<evidence type="ECO:0000256" key="2">
    <source>
        <dbReference type="ARBA" id="ARBA00022792"/>
    </source>
</evidence>
<dbReference type="PROSITE" id="PS00760">
    <property type="entry name" value="SPASE_I_2"/>
    <property type="match status" value="1"/>
</dbReference>
<dbReference type="InterPro" id="IPR036286">
    <property type="entry name" value="LexA/Signal_pep-like_sf"/>
</dbReference>
<evidence type="ECO:0000256" key="1">
    <source>
        <dbReference type="ARBA" id="ARBA00004273"/>
    </source>
</evidence>
<evidence type="ECO:0000256" key="6">
    <source>
        <dbReference type="ARBA" id="ARBA00038445"/>
    </source>
</evidence>